<feature type="transmembrane region" description="Helical" evidence="6">
    <location>
        <begin position="265"/>
        <end position="286"/>
    </location>
</feature>
<keyword evidence="4 6" id="KW-0472">Membrane</keyword>
<evidence type="ECO:0000259" key="8">
    <source>
        <dbReference type="Pfam" id="PF02932"/>
    </source>
</evidence>
<protein>
    <submittedName>
        <fullName evidence="10">Acetylcholine receptor subunit alpha-like 1</fullName>
    </submittedName>
</protein>
<evidence type="ECO:0000256" key="6">
    <source>
        <dbReference type="SAM" id="Phobius"/>
    </source>
</evidence>
<evidence type="ECO:0000259" key="7">
    <source>
        <dbReference type="Pfam" id="PF02931"/>
    </source>
</evidence>
<feature type="domain" description="Neurotransmitter-gated ion-channel transmembrane" evidence="8">
    <location>
        <begin position="206"/>
        <end position="435"/>
    </location>
</feature>
<keyword evidence="3 6" id="KW-1133">Transmembrane helix</keyword>
<dbReference type="Proteomes" id="UP000694941">
    <property type="component" value="Unplaced"/>
</dbReference>
<dbReference type="PANTHER" id="PTHR18945">
    <property type="entry name" value="NEUROTRANSMITTER GATED ION CHANNEL"/>
    <property type="match status" value="1"/>
</dbReference>
<organism evidence="9 10">
    <name type="scientific">Limulus polyphemus</name>
    <name type="common">Atlantic horseshoe crab</name>
    <dbReference type="NCBI Taxonomy" id="6850"/>
    <lineage>
        <taxon>Eukaryota</taxon>
        <taxon>Metazoa</taxon>
        <taxon>Ecdysozoa</taxon>
        <taxon>Arthropoda</taxon>
        <taxon>Chelicerata</taxon>
        <taxon>Merostomata</taxon>
        <taxon>Xiphosura</taxon>
        <taxon>Limulidae</taxon>
        <taxon>Limulus</taxon>
    </lineage>
</organism>
<keyword evidence="9" id="KW-1185">Reference proteome</keyword>
<evidence type="ECO:0000256" key="4">
    <source>
        <dbReference type="ARBA" id="ARBA00023136"/>
    </source>
</evidence>
<dbReference type="Gene3D" id="1.20.58.390">
    <property type="entry name" value="Neurotransmitter-gated ion-channel transmembrane domain"/>
    <property type="match status" value="2"/>
</dbReference>
<dbReference type="InterPro" id="IPR036734">
    <property type="entry name" value="Neur_chan_lig-bd_sf"/>
</dbReference>
<dbReference type="InterPro" id="IPR006029">
    <property type="entry name" value="Neurotrans-gated_channel_TM"/>
</dbReference>
<dbReference type="Gene3D" id="2.70.170.10">
    <property type="entry name" value="Neurotransmitter-gated ion-channel ligand-binding domain"/>
    <property type="match status" value="1"/>
</dbReference>
<gene>
    <name evidence="10" type="primary">LOC106474891</name>
</gene>
<comment type="subcellular location">
    <subcellularLocation>
        <location evidence="1">Membrane</location>
        <topology evidence="1">Multi-pass membrane protein</topology>
    </subcellularLocation>
</comment>
<evidence type="ECO:0000313" key="10">
    <source>
        <dbReference type="RefSeq" id="XP_013791041.1"/>
    </source>
</evidence>
<dbReference type="CDD" id="cd19064">
    <property type="entry name" value="LGIC_TM_nAChR"/>
    <property type="match status" value="1"/>
</dbReference>
<evidence type="ECO:0000256" key="2">
    <source>
        <dbReference type="ARBA" id="ARBA00022692"/>
    </source>
</evidence>
<evidence type="ECO:0000256" key="1">
    <source>
        <dbReference type="ARBA" id="ARBA00004141"/>
    </source>
</evidence>
<feature type="region of interest" description="Disordered" evidence="5">
    <location>
        <begin position="318"/>
        <end position="341"/>
    </location>
</feature>
<evidence type="ECO:0000256" key="3">
    <source>
        <dbReference type="ARBA" id="ARBA00022989"/>
    </source>
</evidence>
<dbReference type="InterPro" id="IPR038050">
    <property type="entry name" value="Neuro_actylchol_rec"/>
</dbReference>
<feature type="transmembrane region" description="Helical" evidence="6">
    <location>
        <begin position="419"/>
        <end position="443"/>
    </location>
</feature>
<feature type="transmembrane region" description="Helical" evidence="6">
    <location>
        <begin position="235"/>
        <end position="253"/>
    </location>
</feature>
<keyword evidence="2 6" id="KW-0812">Transmembrane</keyword>
<feature type="transmembrane region" description="Helical" evidence="6">
    <location>
        <begin position="200"/>
        <end position="223"/>
    </location>
</feature>
<sequence>MDRLQAQVVFSTIMFYVVSLGMDRIQAQVVLSTIMFYVVSLGMDRLQAQVVLSTIVFYVVSFGMDRLQAQVVSSTIMFYVVSLGMDRLQAQVVSSTIMFYVVSLGMDRLQAQVVLSTIMFYVVSLGMDRLQAQVDLKHKHQSEDTDHSDIPVGIDLSDFYLSVEWDVMGVPARRKEKFYSCCDEPYPDITFNVTLRRKTLFYTVNLIIPCVAISFLSVVVFYLPSESGEKVSLSISIVLSLGVFFLLLSEIIPPTSLTVPLLGKYLLFTMILVSFSVFVTIAVLNVNFRSPSTHHMAPWVRTVFLEILPKVLRMKRPQENEEETQLNSSFGTADARHPDPARKPGFPEYECSFHETGYMVAGIDDDIQGGVVSGVTKMCPELEKAVLNIRFVAQHMENQDGYSEIEGDWQFVAMILDRLFLWIFTLACAIGSACIILEAPSLYDDQQPIDVLLSKMAPSRLHHLKN</sequence>
<proteinExistence type="predicted"/>
<accession>A0ABM1BYE6</accession>
<dbReference type="Pfam" id="PF02932">
    <property type="entry name" value="Neur_chan_memb"/>
    <property type="match status" value="1"/>
</dbReference>
<dbReference type="SUPFAM" id="SSF90112">
    <property type="entry name" value="Neurotransmitter-gated ion-channel transmembrane pore"/>
    <property type="match status" value="1"/>
</dbReference>
<dbReference type="Pfam" id="PF02931">
    <property type="entry name" value="Neur_chan_LBD"/>
    <property type="match status" value="1"/>
</dbReference>
<dbReference type="SUPFAM" id="SSF63712">
    <property type="entry name" value="Nicotinic receptor ligand binding domain-like"/>
    <property type="match status" value="1"/>
</dbReference>
<reference evidence="10" key="1">
    <citation type="submission" date="2025-08" db="UniProtKB">
        <authorList>
            <consortium name="RefSeq"/>
        </authorList>
    </citation>
    <scope>IDENTIFICATION</scope>
    <source>
        <tissue evidence="10">Muscle</tissue>
    </source>
</reference>
<dbReference type="RefSeq" id="XP_013791041.1">
    <property type="nucleotide sequence ID" value="XM_013935587.2"/>
</dbReference>
<dbReference type="InterPro" id="IPR036719">
    <property type="entry name" value="Neuro-gated_channel_TM_sf"/>
</dbReference>
<dbReference type="InterPro" id="IPR006202">
    <property type="entry name" value="Neur_chan_lig-bd"/>
</dbReference>
<name>A0ABM1BYE6_LIMPO</name>
<dbReference type="InterPro" id="IPR006201">
    <property type="entry name" value="Neur_channel"/>
</dbReference>
<evidence type="ECO:0000256" key="5">
    <source>
        <dbReference type="SAM" id="MobiDB-lite"/>
    </source>
</evidence>
<feature type="domain" description="Neurotransmitter-gated ion-channel ligand-binding" evidence="7">
    <location>
        <begin position="132"/>
        <end position="199"/>
    </location>
</feature>
<dbReference type="GeneID" id="106474891"/>
<evidence type="ECO:0000313" key="9">
    <source>
        <dbReference type="Proteomes" id="UP000694941"/>
    </source>
</evidence>